<comment type="caution">
    <text evidence="1">The sequence shown here is derived from an EMBL/GenBank/DDBJ whole genome shotgun (WGS) entry which is preliminary data.</text>
</comment>
<name>A0A7J7JLM0_BUGNE</name>
<protein>
    <submittedName>
        <fullName evidence="1">Nmdar1</fullName>
    </submittedName>
</protein>
<accession>A0A7J7JLM0</accession>
<evidence type="ECO:0000313" key="1">
    <source>
        <dbReference type="EMBL" id="KAF6027259.1"/>
    </source>
</evidence>
<dbReference type="Proteomes" id="UP000593567">
    <property type="component" value="Unassembled WGS sequence"/>
</dbReference>
<organism evidence="1 2">
    <name type="scientific">Bugula neritina</name>
    <name type="common">Brown bryozoan</name>
    <name type="synonym">Sertularia neritina</name>
    <dbReference type="NCBI Taxonomy" id="10212"/>
    <lineage>
        <taxon>Eukaryota</taxon>
        <taxon>Metazoa</taxon>
        <taxon>Spiralia</taxon>
        <taxon>Lophotrochozoa</taxon>
        <taxon>Bryozoa</taxon>
        <taxon>Gymnolaemata</taxon>
        <taxon>Cheilostomatida</taxon>
        <taxon>Flustrina</taxon>
        <taxon>Buguloidea</taxon>
        <taxon>Bugulidae</taxon>
        <taxon>Bugula</taxon>
    </lineage>
</organism>
<sequence>MRFCIFHPDVEAKWLLQTHTCEAMFSLLLMASLLTMPRECQFQGDEILTIAGVLSSESHIATFTNIVGNLTAPTGYKYRSYAISPKPNPVATANEICDTVIPEKVVTVIYEVEPIRDKLMSSVPYIFEFYKIPVIGVSSRSSIFSSNVSFIIL</sequence>
<gene>
    <name evidence="1" type="ORF">EB796_014431</name>
</gene>
<evidence type="ECO:0000313" key="2">
    <source>
        <dbReference type="Proteomes" id="UP000593567"/>
    </source>
</evidence>
<dbReference type="Gene3D" id="3.40.50.2300">
    <property type="match status" value="1"/>
</dbReference>
<proteinExistence type="predicted"/>
<keyword evidence="2" id="KW-1185">Reference proteome</keyword>
<dbReference type="AlphaFoldDB" id="A0A7J7JLM0"/>
<dbReference type="EMBL" id="VXIV02002114">
    <property type="protein sequence ID" value="KAF6027259.1"/>
    <property type="molecule type" value="Genomic_DNA"/>
</dbReference>
<reference evidence="1" key="1">
    <citation type="submission" date="2020-06" db="EMBL/GenBank/DDBJ databases">
        <title>Draft genome of Bugula neritina, a colonial animal packing powerful symbionts and potential medicines.</title>
        <authorList>
            <person name="Rayko M."/>
        </authorList>
    </citation>
    <scope>NUCLEOTIDE SEQUENCE [LARGE SCALE GENOMIC DNA]</scope>
    <source>
        <strain evidence="1">Kwan_BN1</strain>
    </source>
</reference>